<accession>A0ABD5Z3P3</accession>
<organism evidence="2 3">
    <name type="scientific">Halospeciosus flavus</name>
    <dbReference type="NCBI Taxonomy" id="3032283"/>
    <lineage>
        <taxon>Archaea</taxon>
        <taxon>Methanobacteriati</taxon>
        <taxon>Methanobacteriota</taxon>
        <taxon>Stenosarchaea group</taxon>
        <taxon>Halobacteria</taxon>
        <taxon>Halobacteriales</taxon>
        <taxon>Halobacteriaceae</taxon>
        <taxon>Halospeciosus</taxon>
    </lineage>
</organism>
<dbReference type="RefSeq" id="WP_279529697.1">
    <property type="nucleotide sequence ID" value="NZ_CP122312.1"/>
</dbReference>
<evidence type="ECO:0000313" key="3">
    <source>
        <dbReference type="Proteomes" id="UP001596447"/>
    </source>
</evidence>
<dbReference type="AlphaFoldDB" id="A0ABD5Z3P3"/>
<reference evidence="2 3" key="1">
    <citation type="journal article" date="2019" name="Int. J. Syst. Evol. Microbiol.">
        <title>The Global Catalogue of Microorganisms (GCM) 10K type strain sequencing project: providing services to taxonomists for standard genome sequencing and annotation.</title>
        <authorList>
            <consortium name="The Broad Institute Genomics Platform"/>
            <consortium name="The Broad Institute Genome Sequencing Center for Infectious Disease"/>
            <person name="Wu L."/>
            <person name="Ma J."/>
        </authorList>
    </citation>
    <scope>NUCLEOTIDE SEQUENCE [LARGE SCALE GENOMIC DNA]</scope>
    <source>
        <strain evidence="2 3">XZGYJ-43</strain>
    </source>
</reference>
<feature type="domain" description="DUF8048" evidence="1">
    <location>
        <begin position="5"/>
        <end position="106"/>
    </location>
</feature>
<gene>
    <name evidence="2" type="ORF">ACFQJ9_10200</name>
</gene>
<proteinExistence type="predicted"/>
<comment type="caution">
    <text evidence="2">The sequence shown here is derived from an EMBL/GenBank/DDBJ whole genome shotgun (WGS) entry which is preliminary data.</text>
</comment>
<sequence length="119" mass="13689">MDRFDDAITTVAAETGVDAERLREALEQQQTLAADAPGVASLEDLVYEWRRLLPEEPLVRREDGAYYLAVEDHVWEDFISRFDFDDEIDAALRDVHARVFDDYDGEKVPLVFVDESTHN</sequence>
<protein>
    <recommendedName>
        <fullName evidence="1">DUF8048 domain-containing protein</fullName>
    </recommendedName>
</protein>
<name>A0ABD5Z3P3_9EURY</name>
<keyword evidence="3" id="KW-1185">Reference proteome</keyword>
<dbReference type="EMBL" id="JBHTAR010000011">
    <property type="protein sequence ID" value="MFC7199773.1"/>
    <property type="molecule type" value="Genomic_DNA"/>
</dbReference>
<evidence type="ECO:0000259" key="1">
    <source>
        <dbReference type="Pfam" id="PF26222"/>
    </source>
</evidence>
<evidence type="ECO:0000313" key="2">
    <source>
        <dbReference type="EMBL" id="MFC7199773.1"/>
    </source>
</evidence>
<dbReference type="Proteomes" id="UP001596447">
    <property type="component" value="Unassembled WGS sequence"/>
</dbReference>
<dbReference type="InterPro" id="IPR058361">
    <property type="entry name" value="DUF8048"/>
</dbReference>
<dbReference type="Pfam" id="PF26222">
    <property type="entry name" value="DUF8048"/>
    <property type="match status" value="1"/>
</dbReference>